<dbReference type="Gene3D" id="3.40.50.1010">
    <property type="entry name" value="5'-nuclease"/>
    <property type="match status" value="1"/>
</dbReference>
<dbReference type="KEGG" id="tpe:Tpen_1378"/>
<evidence type="ECO:0000256" key="1">
    <source>
        <dbReference type="ARBA" id="ARBA00022842"/>
    </source>
</evidence>
<dbReference type="OrthoDB" id="168412at2157"/>
<dbReference type="PANTHER" id="PTHR35901">
    <property type="entry name" value="RIBONUCLEASE VAPC3"/>
    <property type="match status" value="1"/>
</dbReference>
<protein>
    <submittedName>
        <fullName evidence="2">Uncharacterized protein</fullName>
    </submittedName>
</protein>
<dbReference type="Proteomes" id="UP000000641">
    <property type="component" value="Chromosome"/>
</dbReference>
<dbReference type="AlphaFoldDB" id="A1RZZ5"/>
<keyword evidence="1" id="KW-0460">Magnesium</keyword>
<sequence>MYVFDASSIVNLVKKGSAKVFELGVTLDLALYESLNSVWKEYKLLGRIDRETAANYADVLAKVFEGIKSLSIKGSERDVLEIALKENLTVYDASYLYLAMRDGRTLVTDDRKLRDKASRYVRVLSSDEIASRHLNT</sequence>
<dbReference type="SUPFAM" id="SSF88723">
    <property type="entry name" value="PIN domain-like"/>
    <property type="match status" value="1"/>
</dbReference>
<accession>A1RZZ5</accession>
<keyword evidence="3" id="KW-1185">Reference proteome</keyword>
<proteinExistence type="predicted"/>
<dbReference type="CDD" id="cd09873">
    <property type="entry name" value="PIN_Pae0151-like"/>
    <property type="match status" value="1"/>
</dbReference>
<evidence type="ECO:0000313" key="2">
    <source>
        <dbReference type="EMBL" id="ABL78775.1"/>
    </source>
</evidence>
<dbReference type="STRING" id="368408.Tpen_1378"/>
<dbReference type="InterPro" id="IPR029060">
    <property type="entry name" value="PIN-like_dom_sf"/>
</dbReference>
<dbReference type="PANTHER" id="PTHR35901:SF1">
    <property type="entry name" value="EXONUCLEASE VAPC9"/>
    <property type="match status" value="1"/>
</dbReference>
<dbReference type="EMBL" id="CP000505">
    <property type="protein sequence ID" value="ABL78775.1"/>
    <property type="molecule type" value="Genomic_DNA"/>
</dbReference>
<reference evidence="3" key="1">
    <citation type="journal article" date="2008" name="J. Bacteriol.">
        <title>Genome sequence of Thermofilum pendens reveals an exceptional loss of biosynthetic pathways without genome reduction.</title>
        <authorList>
            <person name="Anderson I."/>
            <person name="Rodriguez J."/>
            <person name="Susanti D."/>
            <person name="Porat I."/>
            <person name="Reich C."/>
            <person name="Ulrich L.E."/>
            <person name="Elkins J.G."/>
            <person name="Mavromatis K."/>
            <person name="Lykidis A."/>
            <person name="Kim E."/>
            <person name="Thompson L.S."/>
            <person name="Nolan M."/>
            <person name="Land M."/>
            <person name="Copeland A."/>
            <person name="Lapidus A."/>
            <person name="Lucas S."/>
            <person name="Detter C."/>
            <person name="Zhulin I.B."/>
            <person name="Olsen G.J."/>
            <person name="Whitman W."/>
            <person name="Mukhopadhyay B."/>
            <person name="Bristow J."/>
            <person name="Kyrpides N."/>
        </authorList>
    </citation>
    <scope>NUCLEOTIDE SEQUENCE [LARGE SCALE GENOMIC DNA]</scope>
    <source>
        <strain evidence="3">DSM 2475 / Hrk 5</strain>
    </source>
</reference>
<dbReference type="GeneID" id="4600366"/>
<dbReference type="EnsemblBacteria" id="ABL78775">
    <property type="protein sequence ID" value="ABL78775"/>
    <property type="gene ID" value="Tpen_1378"/>
</dbReference>
<gene>
    <name evidence="2" type="ordered locus">Tpen_1378</name>
</gene>
<dbReference type="InterPro" id="IPR044153">
    <property type="entry name" value="PIN_Pae0151-like"/>
</dbReference>
<dbReference type="InterPro" id="IPR051619">
    <property type="entry name" value="TypeII_TA_RNase_PINc/VapC"/>
</dbReference>
<dbReference type="RefSeq" id="WP_011753040.1">
    <property type="nucleotide sequence ID" value="NC_008698.1"/>
</dbReference>
<dbReference type="HOGENOM" id="CLU_121774_5_1_2"/>
<evidence type="ECO:0000313" key="3">
    <source>
        <dbReference type="Proteomes" id="UP000000641"/>
    </source>
</evidence>
<organism evidence="2 3">
    <name type="scientific">Thermofilum pendens (strain DSM 2475 / Hrk 5)</name>
    <dbReference type="NCBI Taxonomy" id="368408"/>
    <lineage>
        <taxon>Archaea</taxon>
        <taxon>Thermoproteota</taxon>
        <taxon>Thermoprotei</taxon>
        <taxon>Thermofilales</taxon>
        <taxon>Thermofilaceae</taxon>
        <taxon>Thermofilum</taxon>
    </lineage>
</organism>
<name>A1RZZ5_THEPD</name>
<dbReference type="eggNOG" id="arCOG00729">
    <property type="taxonomic scope" value="Archaea"/>
</dbReference>